<name>A0A835YRQ0_9STRA</name>
<evidence type="ECO:0000313" key="1">
    <source>
        <dbReference type="EMBL" id="KAG5178852.1"/>
    </source>
</evidence>
<proteinExistence type="predicted"/>
<evidence type="ECO:0000313" key="2">
    <source>
        <dbReference type="Proteomes" id="UP000664859"/>
    </source>
</evidence>
<sequence length="71" mass="7032">MQVRGEGRGQGEVYASLLRSVGSELCGAACVACACAHCSPAAALLPQSFVAGPAYGLSAALPPRRAARAAS</sequence>
<protein>
    <submittedName>
        <fullName evidence="1">Uncharacterized protein</fullName>
    </submittedName>
</protein>
<dbReference type="PROSITE" id="PS51257">
    <property type="entry name" value="PROKAR_LIPOPROTEIN"/>
    <property type="match status" value="1"/>
</dbReference>
<keyword evidence="2" id="KW-1185">Reference proteome</keyword>
<organism evidence="1 2">
    <name type="scientific">Tribonema minus</name>
    <dbReference type="NCBI Taxonomy" id="303371"/>
    <lineage>
        <taxon>Eukaryota</taxon>
        <taxon>Sar</taxon>
        <taxon>Stramenopiles</taxon>
        <taxon>Ochrophyta</taxon>
        <taxon>PX clade</taxon>
        <taxon>Xanthophyceae</taxon>
        <taxon>Tribonematales</taxon>
        <taxon>Tribonemataceae</taxon>
        <taxon>Tribonema</taxon>
    </lineage>
</organism>
<comment type="caution">
    <text evidence="1">The sequence shown here is derived from an EMBL/GenBank/DDBJ whole genome shotgun (WGS) entry which is preliminary data.</text>
</comment>
<accession>A0A835YRQ0</accession>
<gene>
    <name evidence="1" type="ORF">JKP88DRAFT_280759</name>
</gene>
<dbReference type="Proteomes" id="UP000664859">
    <property type="component" value="Unassembled WGS sequence"/>
</dbReference>
<dbReference type="AlphaFoldDB" id="A0A835YRQ0"/>
<reference evidence="1" key="1">
    <citation type="submission" date="2021-02" db="EMBL/GenBank/DDBJ databases">
        <title>First Annotated Genome of the Yellow-green Alga Tribonema minus.</title>
        <authorList>
            <person name="Mahan K.M."/>
        </authorList>
    </citation>
    <scope>NUCLEOTIDE SEQUENCE</scope>
    <source>
        <strain evidence="1">UTEX B ZZ1240</strain>
    </source>
</reference>
<dbReference type="EMBL" id="JAFCMP010000511">
    <property type="protein sequence ID" value="KAG5178852.1"/>
    <property type="molecule type" value="Genomic_DNA"/>
</dbReference>